<accession>A0ABR3EWK5</accession>
<organism evidence="2 3">
    <name type="scientific">Marasmius crinis-equi</name>
    <dbReference type="NCBI Taxonomy" id="585013"/>
    <lineage>
        <taxon>Eukaryota</taxon>
        <taxon>Fungi</taxon>
        <taxon>Dikarya</taxon>
        <taxon>Basidiomycota</taxon>
        <taxon>Agaricomycotina</taxon>
        <taxon>Agaricomycetes</taxon>
        <taxon>Agaricomycetidae</taxon>
        <taxon>Agaricales</taxon>
        <taxon>Marasmiineae</taxon>
        <taxon>Marasmiaceae</taxon>
        <taxon>Marasmius</taxon>
    </lineage>
</organism>
<comment type="caution">
    <text evidence="2">The sequence shown here is derived from an EMBL/GenBank/DDBJ whole genome shotgun (WGS) entry which is preliminary data.</text>
</comment>
<proteinExistence type="predicted"/>
<reference evidence="2 3" key="1">
    <citation type="submission" date="2024-02" db="EMBL/GenBank/DDBJ databases">
        <title>A draft genome for the cacao thread blight pathogen Marasmius crinis-equi.</title>
        <authorList>
            <person name="Cohen S.P."/>
            <person name="Baruah I.K."/>
            <person name="Amoako-Attah I."/>
            <person name="Bukari Y."/>
            <person name="Meinhardt L.W."/>
            <person name="Bailey B.A."/>
        </authorList>
    </citation>
    <scope>NUCLEOTIDE SEQUENCE [LARGE SCALE GENOMIC DNA]</scope>
    <source>
        <strain evidence="2 3">GH-76</strain>
    </source>
</reference>
<dbReference type="EMBL" id="JBAHYK010001622">
    <property type="protein sequence ID" value="KAL0567299.1"/>
    <property type="molecule type" value="Genomic_DNA"/>
</dbReference>
<dbReference type="Proteomes" id="UP001465976">
    <property type="component" value="Unassembled WGS sequence"/>
</dbReference>
<protein>
    <submittedName>
        <fullName evidence="2">Uncharacterized protein</fullName>
    </submittedName>
</protein>
<evidence type="ECO:0000313" key="3">
    <source>
        <dbReference type="Proteomes" id="UP001465976"/>
    </source>
</evidence>
<name>A0ABR3EWK5_9AGAR</name>
<feature type="region of interest" description="Disordered" evidence="1">
    <location>
        <begin position="72"/>
        <end position="92"/>
    </location>
</feature>
<sequence>MPAQKIFVGQRVKFFEDRKAAYAEAVKNDTKKDFLANTQREFFLQWPPLLPLSVELDQATLDAIDSNTVASEYPVPVEDELGQEEYQKRKQE</sequence>
<evidence type="ECO:0000256" key="1">
    <source>
        <dbReference type="SAM" id="MobiDB-lite"/>
    </source>
</evidence>
<evidence type="ECO:0000313" key="2">
    <source>
        <dbReference type="EMBL" id="KAL0567299.1"/>
    </source>
</evidence>
<gene>
    <name evidence="2" type="ORF">V5O48_014692</name>
</gene>
<keyword evidence="3" id="KW-1185">Reference proteome</keyword>